<dbReference type="PANTHER" id="PTHR43272">
    <property type="entry name" value="LONG-CHAIN-FATTY-ACID--COA LIGASE"/>
    <property type="match status" value="1"/>
</dbReference>
<dbReference type="Gene3D" id="3.40.50.12780">
    <property type="entry name" value="N-terminal domain of ligase-like"/>
    <property type="match status" value="1"/>
</dbReference>
<keyword evidence="2" id="KW-0067">ATP-binding</keyword>
<evidence type="ECO:0000313" key="4">
    <source>
        <dbReference type="EMBL" id="RCW67316.1"/>
    </source>
</evidence>
<evidence type="ECO:0000259" key="3">
    <source>
        <dbReference type="Pfam" id="PF00501"/>
    </source>
</evidence>
<dbReference type="GO" id="GO:0016020">
    <property type="term" value="C:membrane"/>
    <property type="evidence" value="ECO:0007669"/>
    <property type="project" value="TreeGrafter"/>
</dbReference>
<dbReference type="PROSITE" id="PS00455">
    <property type="entry name" value="AMP_BINDING"/>
    <property type="match status" value="1"/>
</dbReference>
<dbReference type="EMBL" id="QPJK01000009">
    <property type="protein sequence ID" value="RCW67316.1"/>
    <property type="molecule type" value="Genomic_DNA"/>
</dbReference>
<dbReference type="SUPFAM" id="SSF56801">
    <property type="entry name" value="Acetyl-CoA synthetase-like"/>
    <property type="match status" value="1"/>
</dbReference>
<dbReference type="Proteomes" id="UP000252884">
    <property type="component" value="Unassembled WGS sequence"/>
</dbReference>
<dbReference type="PANTHER" id="PTHR43272:SF33">
    <property type="entry name" value="AMP-BINDING DOMAIN-CONTAINING PROTEIN-RELATED"/>
    <property type="match status" value="1"/>
</dbReference>
<sequence>MDTTFPQLLLKHAAERPGAPAMREKEFGIWQTLTWRDLATMVEHAACGLHLAGLQRGEHLAVVGANRPRLYACMLAAQALGAIPVPLYQDAVAAECVFPMSNAEVRMCVVEDQEQVDKMLEVRSQYPALTQIWYDDPRGLRNYSDSGLAGLAELLELGKARAAQDSGFFKARVAEGRPDDVGAMFFTSGTTGNPKGVVHTHRSLLNRAKAGADFDKLTADEDVLAYLPPAWIGQNIFSYSQWLACGYVVNCPESAATVTIDLKEIGPTYYFAPPRVFEGLLTSVMIRMEDAGRIKRTMFHRFMDVARRVGPARMDGKPLSLSDRLLYALGNLCVYGPLRNTLGFSRVRVAYTAGEAIGPDLFTFYRAIGINLKQLYGSTETAVFVCLQPDHAVRADTVGVPIEGVEIKVAENGEILVRSAGLLKGYYKNQKATDEVLTADGWYHTSDAGFLDASGQLKIIDRVKDVGRIAGGANDGAMFAPKYVENKLKFFPYIKEAVAYGDGRASVAVMLNIDFEAVGNWAERRNLPYAGYTDLAQKPEVYELMRECVEKVNADLAQDAMLAGSQASRFLVLHKELDADDNELTRTNKVRRGFIAEKYAVLIAALYGGKTEQYIETQVKFEDGRTGSISATLRIGDAKTFAPVQKAA</sequence>
<dbReference type="Pfam" id="PF00501">
    <property type="entry name" value="AMP-binding"/>
    <property type="match status" value="1"/>
</dbReference>
<dbReference type="InterPro" id="IPR042099">
    <property type="entry name" value="ANL_N_sf"/>
</dbReference>
<dbReference type="InterPro" id="IPR020845">
    <property type="entry name" value="AMP-binding_CS"/>
</dbReference>
<dbReference type="AlphaFoldDB" id="A0A368XJF9"/>
<evidence type="ECO:0000313" key="5">
    <source>
        <dbReference type="Proteomes" id="UP000252884"/>
    </source>
</evidence>
<evidence type="ECO:0000256" key="1">
    <source>
        <dbReference type="ARBA" id="ARBA00022741"/>
    </source>
</evidence>
<dbReference type="GO" id="GO:0005524">
    <property type="term" value="F:ATP binding"/>
    <property type="evidence" value="ECO:0007669"/>
    <property type="project" value="UniProtKB-KW"/>
</dbReference>
<comment type="caution">
    <text evidence="4">The sequence shown here is derived from an EMBL/GenBank/DDBJ whole genome shotgun (WGS) entry which is preliminary data.</text>
</comment>
<dbReference type="GO" id="GO:0004467">
    <property type="term" value="F:long-chain fatty acid-CoA ligase activity"/>
    <property type="evidence" value="ECO:0007669"/>
    <property type="project" value="TreeGrafter"/>
</dbReference>
<protein>
    <submittedName>
        <fullName evidence="4">Long-chain acyl-CoA synthetase</fullName>
    </submittedName>
</protein>
<dbReference type="InterPro" id="IPR000873">
    <property type="entry name" value="AMP-dep_synth/lig_dom"/>
</dbReference>
<keyword evidence="1" id="KW-0547">Nucleotide-binding</keyword>
<name>A0A368XJF9_9BURK</name>
<feature type="domain" description="AMP-dependent synthetase/ligase" evidence="3">
    <location>
        <begin position="11"/>
        <end position="427"/>
    </location>
</feature>
<dbReference type="RefSeq" id="WP_114470838.1">
    <property type="nucleotide sequence ID" value="NZ_QPJK01000009.1"/>
</dbReference>
<gene>
    <name evidence="4" type="ORF">DES41_10939</name>
</gene>
<keyword evidence="5" id="KW-1185">Reference proteome</keyword>
<organism evidence="4 5">
    <name type="scientific">Pseudorhodoferax soli</name>
    <dbReference type="NCBI Taxonomy" id="545864"/>
    <lineage>
        <taxon>Bacteria</taxon>
        <taxon>Pseudomonadati</taxon>
        <taxon>Pseudomonadota</taxon>
        <taxon>Betaproteobacteria</taxon>
        <taxon>Burkholderiales</taxon>
        <taxon>Comamonadaceae</taxon>
    </lineage>
</organism>
<evidence type="ECO:0000256" key="2">
    <source>
        <dbReference type="ARBA" id="ARBA00022840"/>
    </source>
</evidence>
<dbReference type="OrthoDB" id="9766486at2"/>
<proteinExistence type="predicted"/>
<reference evidence="4 5" key="1">
    <citation type="submission" date="2018-07" db="EMBL/GenBank/DDBJ databases">
        <title>Genomic Encyclopedia of Type Strains, Phase IV (KMG-IV): sequencing the most valuable type-strain genomes for metagenomic binning, comparative biology and taxonomic classification.</title>
        <authorList>
            <person name="Goeker M."/>
        </authorList>
    </citation>
    <scope>NUCLEOTIDE SEQUENCE [LARGE SCALE GENOMIC DNA]</scope>
    <source>
        <strain evidence="4 5">DSM 21634</strain>
    </source>
</reference>
<accession>A0A368XJF9</accession>